<dbReference type="AlphaFoldDB" id="A0A2P6NRZ3"/>
<name>A0A2P6NRZ3_9EUKA</name>
<comment type="subcellular location">
    <subcellularLocation>
        <location evidence="1">Membrane</location>
    </subcellularLocation>
</comment>
<dbReference type="PANTHER" id="PTHR10465:SF0">
    <property type="entry name" value="SARCALUMENIN"/>
    <property type="match status" value="1"/>
</dbReference>
<dbReference type="Gene3D" id="3.40.50.300">
    <property type="entry name" value="P-loop containing nucleotide triphosphate hydrolases"/>
    <property type="match status" value="1"/>
</dbReference>
<dbReference type="InterPro" id="IPR045063">
    <property type="entry name" value="Dynamin_N"/>
</dbReference>
<protein>
    <recommendedName>
        <fullName evidence="6">WH2 domain-containing protein</fullName>
    </recommendedName>
</protein>
<evidence type="ECO:0000313" key="7">
    <source>
        <dbReference type="EMBL" id="PRP86734.1"/>
    </source>
</evidence>
<dbReference type="SUPFAM" id="SSF52540">
    <property type="entry name" value="P-loop containing nucleoside triphosphate hydrolases"/>
    <property type="match status" value="1"/>
</dbReference>
<dbReference type="GO" id="GO:0003779">
    <property type="term" value="F:actin binding"/>
    <property type="evidence" value="ECO:0007669"/>
    <property type="project" value="InterPro"/>
</dbReference>
<keyword evidence="2" id="KW-0547">Nucleotide-binding</keyword>
<evidence type="ECO:0000313" key="8">
    <source>
        <dbReference type="Proteomes" id="UP000241769"/>
    </source>
</evidence>
<dbReference type="PROSITE" id="PS51082">
    <property type="entry name" value="WH2"/>
    <property type="match status" value="1"/>
</dbReference>
<proteinExistence type="predicted"/>
<comment type="caution">
    <text evidence="7">The sequence shown here is derived from an EMBL/GenBank/DDBJ whole genome shotgun (WGS) entry which is preliminary data.</text>
</comment>
<evidence type="ECO:0000256" key="1">
    <source>
        <dbReference type="ARBA" id="ARBA00004370"/>
    </source>
</evidence>
<evidence type="ECO:0000256" key="4">
    <source>
        <dbReference type="ARBA" id="ARBA00023134"/>
    </source>
</evidence>
<dbReference type="InterPro" id="IPR027417">
    <property type="entry name" value="P-loop_NTPase"/>
</dbReference>
<accession>A0A2P6NRZ3</accession>
<dbReference type="InParanoid" id="A0A2P6NRZ3"/>
<dbReference type="GO" id="GO:0003924">
    <property type="term" value="F:GTPase activity"/>
    <property type="evidence" value="ECO:0007669"/>
    <property type="project" value="InterPro"/>
</dbReference>
<dbReference type="CDD" id="cd00882">
    <property type="entry name" value="Ras_like_GTPase"/>
    <property type="match status" value="1"/>
</dbReference>
<sequence>MEALLDRIADNLESQQSTPAFAHSAEPLVSQIFEAVGPSEKRDDLHRWLTLHGWSHERRVLPNLMDPKVFYESLRRWNAGEPLPAKLEEILVSPTQHRHEEAGSRVTYQRFERFLEELAPVLDRTCTVLRDTRGAEQLEATRQTIRCKKVKIVVTALMKAGKSTLLNALLGQDLLPHQTLAATATITKIKHHSLKYPDEEFPAGSQTYLSVNGENFTGQAIYDKLKQVNDQTRARLEGPDGANASLPVMTLHTHVPFLDGAKFEDVGSVTCKLYDTPGVDEAAADVLVYVMDCQRIGNDRDAEYIPAWFKKNPEFKNISTRSACCLFVGNKFDSTELEADAMLREMKNFVEKCVSAGEGGREIFQPSQFVLCSAQRAFLLRTRSNQCMGKAAAELWTSQMKRYGKKEGKDDKLAKLFEDHRLEEVEAALGRQIWQQRLSVLLETHSQQTSNILMHAWNQLTTIRRSVEYRQEAVKRYQEAQVIMESVQSRLTTQLGGLLDHYIEEVSGYIRSETTQWGNDMRAFLDFHIKTDIAADTDDPLREFFSQQHKKVLRKVNQSKIVMQSSLRSHVTQLQMMIADKIRSELATIYQYLHTSIDNLLETHLTPLLGYLDLELPEADELNIQPDMFVEPKRRVNIQIQPKTVYKTRIVPGCITNTTEEYEDVQLVHTESHEEYFQLRLSRYKEAWLDNIDHAVREMSEPTIRIMTEKRMRVEQQARNSIGSYIENYREAMNPESRTEADLQEVCETMELLAPFCSRISSIIDAVNDDIQCTNMTAPTPVETTQVSMETPVPAQSGVIPPPPVDVQPVESNQKGTDLRTSLLSQIQAGPRLKPSQVLPRHVSFRNTPSNLENLIHNQILSRRIFIRGDEADQEADASQWLS</sequence>
<dbReference type="InterPro" id="IPR027094">
    <property type="entry name" value="Mitofusin_fam"/>
</dbReference>
<keyword evidence="5" id="KW-0472">Membrane</keyword>
<dbReference type="Proteomes" id="UP000241769">
    <property type="component" value="Unassembled WGS sequence"/>
</dbReference>
<dbReference type="GO" id="GO:0051646">
    <property type="term" value="P:mitochondrion localization"/>
    <property type="evidence" value="ECO:0007669"/>
    <property type="project" value="TreeGrafter"/>
</dbReference>
<evidence type="ECO:0000256" key="2">
    <source>
        <dbReference type="ARBA" id="ARBA00022741"/>
    </source>
</evidence>
<reference evidence="7 8" key="1">
    <citation type="journal article" date="2018" name="Genome Biol. Evol.">
        <title>Multiple Roots of Fruiting Body Formation in Amoebozoa.</title>
        <authorList>
            <person name="Hillmann F."/>
            <person name="Forbes G."/>
            <person name="Novohradska S."/>
            <person name="Ferling I."/>
            <person name="Riege K."/>
            <person name="Groth M."/>
            <person name="Westermann M."/>
            <person name="Marz M."/>
            <person name="Spaller T."/>
            <person name="Winckler T."/>
            <person name="Schaap P."/>
            <person name="Glockner G."/>
        </authorList>
    </citation>
    <scope>NUCLEOTIDE SEQUENCE [LARGE SCALE GENOMIC DNA]</scope>
    <source>
        <strain evidence="7 8">Jena</strain>
    </source>
</reference>
<gene>
    <name evidence="7" type="ORF">PROFUN_02883</name>
</gene>
<dbReference type="GO" id="GO:0005525">
    <property type="term" value="F:GTP binding"/>
    <property type="evidence" value="ECO:0007669"/>
    <property type="project" value="UniProtKB-KW"/>
</dbReference>
<dbReference type="PANTHER" id="PTHR10465">
    <property type="entry name" value="TRANSMEMBRANE GTPASE FZO1"/>
    <property type="match status" value="1"/>
</dbReference>
<dbReference type="GO" id="GO:0005741">
    <property type="term" value="C:mitochondrial outer membrane"/>
    <property type="evidence" value="ECO:0007669"/>
    <property type="project" value="TreeGrafter"/>
</dbReference>
<organism evidence="7 8">
    <name type="scientific">Planoprotostelium fungivorum</name>
    <dbReference type="NCBI Taxonomy" id="1890364"/>
    <lineage>
        <taxon>Eukaryota</taxon>
        <taxon>Amoebozoa</taxon>
        <taxon>Evosea</taxon>
        <taxon>Variosea</taxon>
        <taxon>Cavosteliida</taxon>
        <taxon>Cavosteliaceae</taxon>
        <taxon>Planoprotostelium</taxon>
    </lineage>
</organism>
<keyword evidence="4" id="KW-0342">GTP-binding</keyword>
<dbReference type="Pfam" id="PF00350">
    <property type="entry name" value="Dynamin_N"/>
    <property type="match status" value="1"/>
</dbReference>
<dbReference type="GO" id="GO:0008053">
    <property type="term" value="P:mitochondrial fusion"/>
    <property type="evidence" value="ECO:0007669"/>
    <property type="project" value="TreeGrafter"/>
</dbReference>
<evidence type="ECO:0000259" key="6">
    <source>
        <dbReference type="PROSITE" id="PS51082"/>
    </source>
</evidence>
<dbReference type="InterPro" id="IPR003124">
    <property type="entry name" value="WH2_dom"/>
</dbReference>
<dbReference type="OrthoDB" id="9984778at2759"/>
<dbReference type="EMBL" id="MDYQ01000027">
    <property type="protein sequence ID" value="PRP86734.1"/>
    <property type="molecule type" value="Genomic_DNA"/>
</dbReference>
<evidence type="ECO:0000256" key="3">
    <source>
        <dbReference type="ARBA" id="ARBA00022801"/>
    </source>
</evidence>
<keyword evidence="8" id="KW-1185">Reference proteome</keyword>
<feature type="domain" description="WH2" evidence="6">
    <location>
        <begin position="819"/>
        <end position="836"/>
    </location>
</feature>
<evidence type="ECO:0000256" key="5">
    <source>
        <dbReference type="ARBA" id="ARBA00023136"/>
    </source>
</evidence>
<keyword evidence="3" id="KW-0378">Hydrolase</keyword>